<evidence type="ECO:0000313" key="9">
    <source>
        <dbReference type="Proteomes" id="UP000006053"/>
    </source>
</evidence>
<dbReference type="Pfam" id="PF04879">
    <property type="entry name" value="Molybdop_Fe4S4"/>
    <property type="match status" value="1"/>
</dbReference>
<dbReference type="PROSITE" id="PS51669">
    <property type="entry name" value="4FE4S_MOW_BIS_MGD"/>
    <property type="match status" value="1"/>
</dbReference>
<dbReference type="EMBL" id="CP003348">
    <property type="protein sequence ID" value="AFL98774.1"/>
    <property type="molecule type" value="Genomic_DNA"/>
</dbReference>
<sequence precursor="true">MMNLSRRSFLKWSASLGVMGTGVMSLTACSLNSSLTGSEGAPAGEQIIPTASTQDCGGRCLIKAHVKDGVITRISPRGAYEDDEPGANMKACLRGRSYRKHQYHPDRLKYPMKRVGKRGEGKFERISWEEAIDTIAKETQRIFNQYGPESRYCNLGTGDTGGVISRMSLGNRFLNATGGYLPWYNSVSMGNTAAATPYVYGVASTASSLDSLKDTKLVILWGHNTTETIFGASNYYFRQMKNRGCKFICIDPRNSNTAVAFADEWIPLLPTTDNALMDAMAYVIVSENLHDQAFLDKYVQGFDEEHMPEGVPAHESLVSYLFGKKDGVEKTPEWAEAICKVPTGTIRRIAREYATTKPAALIQGWGPQRHSCGERTALGATMLASITGNVGVLGGWAGGYIGLSRKGAVGLPAVPNPYPGSIPTLAFIDAIEYPEKVTQETGLLGVDKLNSPIKMILNLAGDFLANQNPDINRTIRVLEDESLVEFIVVSDLFLTPSARYADILLPGNTFFERYNIGATWNNGDYFILSQKIVDNYYESRSEYEWLAEVADKLGAGDVFTGGKTEEEWIRWMVEETRAKYPETLTWDELVKVGINKFHYDGPRVAFKEQIEDPESNPFKTPSGKIELFSERLYDMKNPEIPAIPVYVPAWEGPEDELTQKYPLQLIGWKTKARDNSTFYNNPWLQQAMVQELWINPADAQSRSIATGDQVKIMNDRGTTMMKARVTSRVIPGVIAAPTGSWFTPDGKGGCTNGNLNVLTTLKMTALTYGNTQHTCLVEISKL</sequence>
<keyword evidence="3" id="KW-0732">Signal</keyword>
<dbReference type="InterPro" id="IPR006656">
    <property type="entry name" value="Mopterin_OxRdtase"/>
</dbReference>
<dbReference type="Gene3D" id="2.40.40.20">
    <property type="match status" value="1"/>
</dbReference>
<dbReference type="Gene3D" id="3.40.50.12440">
    <property type="match status" value="2"/>
</dbReference>
<protein>
    <submittedName>
        <fullName evidence="8">Anaerobic dimethyl sulfoxide reductase, A subunit, DmsA/YnfE family</fullName>
    </submittedName>
</protein>
<dbReference type="InterPro" id="IPR006311">
    <property type="entry name" value="TAT_signal"/>
</dbReference>
<dbReference type="InterPro" id="IPR050612">
    <property type="entry name" value="Prok_Mopterin_Oxidored"/>
</dbReference>
<dbReference type="GO" id="GO:0030151">
    <property type="term" value="F:molybdenum ion binding"/>
    <property type="evidence" value="ECO:0007669"/>
    <property type="project" value="InterPro"/>
</dbReference>
<dbReference type="InterPro" id="IPR006657">
    <property type="entry name" value="MoPterin_dinucl-bd_dom"/>
</dbReference>
<dbReference type="KEGG" id="ddh:Desde_0304"/>
<name>I4A490_DESDJ</name>
<keyword evidence="2" id="KW-0479">Metal-binding</keyword>
<dbReference type="AlphaFoldDB" id="I4A490"/>
<keyword evidence="9" id="KW-1185">Reference proteome</keyword>
<reference evidence="9" key="1">
    <citation type="submission" date="2012-06" db="EMBL/GenBank/DDBJ databases">
        <title>Complete sequence of Desulfitobacterium dehalogenans ATCC 51507.</title>
        <authorList>
            <person name="Lucas S."/>
            <person name="Han J."/>
            <person name="Lapidus A."/>
            <person name="Cheng J.-F."/>
            <person name="Goodwin L."/>
            <person name="Pitluck S."/>
            <person name="Peters L."/>
            <person name="Ovchinnikova G."/>
            <person name="Teshima H."/>
            <person name="Detter J.C."/>
            <person name="Han C."/>
            <person name="Tapia R."/>
            <person name="Land M."/>
            <person name="Hauser L."/>
            <person name="Kyrpides N."/>
            <person name="Ivanova N."/>
            <person name="Pagani I."/>
            <person name="Kruse T."/>
            <person name="de Vos W.M."/>
            <person name="Smidt H."/>
            <person name="Woyke T."/>
        </authorList>
    </citation>
    <scope>NUCLEOTIDE SEQUENCE [LARGE SCALE GENOMIC DNA]</scope>
    <source>
        <strain evidence="9">ATCC 51507 / DSM 9161 / JW/IU-DC1</strain>
    </source>
</reference>
<dbReference type="STRING" id="756499.Desde_0304"/>
<dbReference type="InterPro" id="IPR009010">
    <property type="entry name" value="Asp_de-COase-like_dom_sf"/>
</dbReference>
<evidence type="ECO:0000256" key="2">
    <source>
        <dbReference type="ARBA" id="ARBA00022723"/>
    </source>
</evidence>
<dbReference type="Pfam" id="PF00384">
    <property type="entry name" value="Molybdopterin"/>
    <property type="match status" value="1"/>
</dbReference>
<dbReference type="PANTHER" id="PTHR43742:SF3">
    <property type="entry name" value="DIMETHYL SULFOXIDE REDUCTASE DMSA"/>
    <property type="match status" value="1"/>
</dbReference>
<evidence type="ECO:0000256" key="1">
    <source>
        <dbReference type="ARBA" id="ARBA00010312"/>
    </source>
</evidence>
<keyword evidence="6" id="KW-0411">Iron-sulfur</keyword>
<dbReference type="GO" id="GO:0009055">
    <property type="term" value="F:electron transfer activity"/>
    <property type="evidence" value="ECO:0007669"/>
    <property type="project" value="TreeGrafter"/>
</dbReference>
<keyword evidence="4" id="KW-0560">Oxidoreductase</keyword>
<reference evidence="8 9" key="2">
    <citation type="journal article" date="2015" name="J. Bacteriol.">
        <title>Genomic, proteomic, and biochemical analysis of the organohalide respiratory pathway in Desulfitobacterium dehalogenans.</title>
        <authorList>
            <person name="Kruse T."/>
            <person name="van de Pas B.A."/>
            <person name="Atteia A."/>
            <person name="Krab K."/>
            <person name="Hagen W.R."/>
            <person name="Goodwin L."/>
            <person name="Chain P."/>
            <person name="Boeren S."/>
            <person name="Maphosa F."/>
            <person name="Schraa G."/>
            <person name="de Vos W.M."/>
            <person name="van der Oost J."/>
            <person name="Smidt H."/>
            <person name="Stams A.J."/>
        </authorList>
    </citation>
    <scope>NUCLEOTIDE SEQUENCE [LARGE SCALE GENOMIC DNA]</scope>
    <source>
        <strain evidence="9">ATCC 51507 / DSM 9161 / JW/IU-DC1</strain>
    </source>
</reference>
<gene>
    <name evidence="8" type="ordered locus">Desde_0304</name>
</gene>
<accession>I4A490</accession>
<dbReference type="SUPFAM" id="SSF53706">
    <property type="entry name" value="Formate dehydrogenase/DMSO reductase, domains 1-3"/>
    <property type="match status" value="1"/>
</dbReference>
<dbReference type="GO" id="GO:0009061">
    <property type="term" value="P:anaerobic respiration"/>
    <property type="evidence" value="ECO:0007669"/>
    <property type="project" value="TreeGrafter"/>
</dbReference>
<dbReference type="CDD" id="cd02770">
    <property type="entry name" value="MopB_DmsA-EC"/>
    <property type="match status" value="1"/>
</dbReference>
<dbReference type="HOGENOM" id="CLU_000422_13_3_9"/>
<evidence type="ECO:0000256" key="4">
    <source>
        <dbReference type="ARBA" id="ARBA00023002"/>
    </source>
</evidence>
<dbReference type="GO" id="GO:0043546">
    <property type="term" value="F:molybdopterin cofactor binding"/>
    <property type="evidence" value="ECO:0007669"/>
    <property type="project" value="InterPro"/>
</dbReference>
<dbReference type="Proteomes" id="UP000006053">
    <property type="component" value="Chromosome"/>
</dbReference>
<dbReference type="GO" id="GO:0030288">
    <property type="term" value="C:outer membrane-bounded periplasmic space"/>
    <property type="evidence" value="ECO:0007669"/>
    <property type="project" value="TreeGrafter"/>
</dbReference>
<evidence type="ECO:0000256" key="3">
    <source>
        <dbReference type="ARBA" id="ARBA00022729"/>
    </source>
</evidence>
<feature type="domain" description="4Fe-4S Mo/W bis-MGD-type" evidence="7">
    <location>
        <begin position="45"/>
        <end position="106"/>
    </location>
</feature>
<dbReference type="InterPro" id="IPR011888">
    <property type="entry name" value="Anaer_DMSO_reductase"/>
</dbReference>
<evidence type="ECO:0000256" key="5">
    <source>
        <dbReference type="ARBA" id="ARBA00023004"/>
    </source>
</evidence>
<dbReference type="PANTHER" id="PTHR43742">
    <property type="entry name" value="TRIMETHYLAMINE-N-OXIDE REDUCTASE"/>
    <property type="match status" value="1"/>
</dbReference>
<evidence type="ECO:0000259" key="7">
    <source>
        <dbReference type="PROSITE" id="PS51669"/>
    </source>
</evidence>
<dbReference type="SMART" id="SM00926">
    <property type="entry name" value="Molybdop_Fe4S4"/>
    <property type="match status" value="1"/>
</dbReference>
<keyword evidence="5" id="KW-0408">Iron</keyword>
<proteinExistence type="inferred from homology"/>
<dbReference type="CDD" id="cd02794">
    <property type="entry name" value="MopB_CT_DmsA-EC"/>
    <property type="match status" value="1"/>
</dbReference>
<dbReference type="PROSITE" id="PS51318">
    <property type="entry name" value="TAT"/>
    <property type="match status" value="1"/>
</dbReference>
<dbReference type="InterPro" id="IPR006963">
    <property type="entry name" value="Mopterin_OxRdtase_4Fe-4S_dom"/>
</dbReference>
<dbReference type="PROSITE" id="PS51257">
    <property type="entry name" value="PROKAR_LIPOPROTEIN"/>
    <property type="match status" value="1"/>
</dbReference>
<organism evidence="8 9">
    <name type="scientific">Desulfitobacterium dehalogenans (strain ATCC 51507 / DSM 9161 / JW/IU-DC1)</name>
    <dbReference type="NCBI Taxonomy" id="756499"/>
    <lineage>
        <taxon>Bacteria</taxon>
        <taxon>Bacillati</taxon>
        <taxon>Bacillota</taxon>
        <taxon>Clostridia</taxon>
        <taxon>Eubacteriales</taxon>
        <taxon>Desulfitobacteriaceae</taxon>
        <taxon>Desulfitobacterium</taxon>
    </lineage>
</organism>
<dbReference type="eggNOG" id="COG0243">
    <property type="taxonomic scope" value="Bacteria"/>
</dbReference>
<dbReference type="GO" id="GO:0009389">
    <property type="term" value="F:dimethyl sulfoxide reductase activity"/>
    <property type="evidence" value="ECO:0007669"/>
    <property type="project" value="InterPro"/>
</dbReference>
<dbReference type="GO" id="GO:0051539">
    <property type="term" value="F:4 iron, 4 sulfur cluster binding"/>
    <property type="evidence" value="ECO:0007669"/>
    <property type="project" value="InterPro"/>
</dbReference>
<dbReference type="SUPFAM" id="SSF50692">
    <property type="entry name" value="ADC-like"/>
    <property type="match status" value="1"/>
</dbReference>
<dbReference type="NCBIfam" id="TIGR02166">
    <property type="entry name" value="dmsA_ynfE"/>
    <property type="match status" value="1"/>
</dbReference>
<evidence type="ECO:0000313" key="8">
    <source>
        <dbReference type="EMBL" id="AFL98774.1"/>
    </source>
</evidence>
<dbReference type="Gene3D" id="3.40.228.10">
    <property type="entry name" value="Dimethylsulfoxide Reductase, domain 2"/>
    <property type="match status" value="1"/>
</dbReference>
<evidence type="ECO:0000256" key="6">
    <source>
        <dbReference type="ARBA" id="ARBA00023014"/>
    </source>
</evidence>
<dbReference type="Pfam" id="PF01568">
    <property type="entry name" value="Molydop_binding"/>
    <property type="match status" value="1"/>
</dbReference>
<comment type="similarity">
    <text evidence="1">Belongs to the prokaryotic molybdopterin-containing oxidoreductase family.</text>
</comment>
<dbReference type="Gene3D" id="3.40.50.740">
    <property type="match status" value="1"/>
</dbReference>